<dbReference type="EMBL" id="JARBJD010000165">
    <property type="protein sequence ID" value="KAK2948993.1"/>
    <property type="molecule type" value="Genomic_DNA"/>
</dbReference>
<comment type="caution">
    <text evidence="1">The sequence shown here is derived from an EMBL/GenBank/DDBJ whole genome shotgun (WGS) entry which is preliminary data.</text>
</comment>
<organism evidence="1 2">
    <name type="scientific">Blattamonas nauphoetae</name>
    <dbReference type="NCBI Taxonomy" id="2049346"/>
    <lineage>
        <taxon>Eukaryota</taxon>
        <taxon>Metamonada</taxon>
        <taxon>Preaxostyla</taxon>
        <taxon>Oxymonadida</taxon>
        <taxon>Blattamonas</taxon>
    </lineage>
</organism>
<accession>A0ABQ9XCK7</accession>
<reference evidence="1 2" key="1">
    <citation type="journal article" date="2022" name="bioRxiv">
        <title>Genomics of Preaxostyla Flagellates Illuminates Evolutionary Transitions and the Path Towards Mitochondrial Loss.</title>
        <authorList>
            <person name="Novak L.V.F."/>
            <person name="Treitli S.C."/>
            <person name="Pyrih J."/>
            <person name="Halakuc P."/>
            <person name="Pipaliya S.V."/>
            <person name="Vacek V."/>
            <person name="Brzon O."/>
            <person name="Soukal P."/>
            <person name="Eme L."/>
            <person name="Dacks J.B."/>
            <person name="Karnkowska A."/>
            <person name="Elias M."/>
            <person name="Hampl V."/>
        </authorList>
    </citation>
    <scope>NUCLEOTIDE SEQUENCE [LARGE SCALE GENOMIC DNA]</scope>
    <source>
        <strain evidence="1">NAU3</strain>
        <tissue evidence="1">Gut</tissue>
    </source>
</reference>
<protein>
    <submittedName>
        <fullName evidence="1">Uncharacterized protein</fullName>
    </submittedName>
</protein>
<proteinExistence type="predicted"/>
<evidence type="ECO:0000313" key="1">
    <source>
        <dbReference type="EMBL" id="KAK2948993.1"/>
    </source>
</evidence>
<dbReference type="Proteomes" id="UP001281761">
    <property type="component" value="Unassembled WGS sequence"/>
</dbReference>
<gene>
    <name evidence="1" type="ORF">BLNAU_16099</name>
</gene>
<name>A0ABQ9XCK7_9EUKA</name>
<evidence type="ECO:0000313" key="2">
    <source>
        <dbReference type="Proteomes" id="UP001281761"/>
    </source>
</evidence>
<keyword evidence="2" id="KW-1185">Reference proteome</keyword>
<sequence length="643" mass="68698">MFLFILLSGAVQASDIPPFSSFLPPSVNTLDTSCDIALPSGPILAGLTLHNNQFSVEGTNETMLLLNECCSPKAFLFLFDAVSFSSKRTKFSTQSSMSLAILINHSVLNIFGSIIYLADPTQSLVALSQSACEFNSISLQVDQQHPPTNFEALCVAYDINSTFSCFAIDFSVFHPQSTFFYMNHLHHPSPDIKFQTEELLSSGHEKQFYASPHMPNADIVFSIRSLALTDIRGPVLGINQTDQIATFVDCSFTNISGSANGGVIFAAKGHIFVANCSFVNCESSGLGGAICCVKASVEITQCFFAGNRANFGNDLFLTHETTNDLLAQTRNITNCESTNDSTIFLGIPINKTISFSNFANITIEQNISSTSNSVPNSVTKDITSGGSTDPSCGFTDFTKCASIAAAIQNFPNDLILRMDDSEVFSLQNLPVQNKSVTLTLLGNSGSVKISTLTASESTTLLTSKLTTMTSPLPCNLDSTAVFVDSGSLTVSLLTLTHIETTNAGSFVAIAGQGTCKLSQCVISSSASEVFSTGPMIAALTDSTVTIFQTNVGPYFSATPFLVGVDASKIELSQTTFALMNFSHSEGGVFNVRLDSSRTNSRLLVSSCTFLKISLSGTNSKGGVGYARLVGDILWTIETTHFFP</sequence>